<dbReference type="PANTHER" id="PTHR24148">
    <property type="entry name" value="ANKYRIN REPEAT DOMAIN-CONTAINING PROTEIN 39 HOMOLOG-RELATED"/>
    <property type="match status" value="1"/>
</dbReference>
<dbReference type="Pfam" id="PF06985">
    <property type="entry name" value="HET"/>
    <property type="match status" value="1"/>
</dbReference>
<evidence type="ECO:0000256" key="1">
    <source>
        <dbReference type="SAM" id="MobiDB-lite"/>
    </source>
</evidence>
<dbReference type="EMBL" id="JBANRG010000002">
    <property type="protein sequence ID" value="KAK7470230.1"/>
    <property type="molecule type" value="Genomic_DNA"/>
</dbReference>
<keyword evidence="4" id="KW-1185">Reference proteome</keyword>
<evidence type="ECO:0000259" key="2">
    <source>
        <dbReference type="Pfam" id="PF06985"/>
    </source>
</evidence>
<accession>A0ABR1K263</accession>
<evidence type="ECO:0000313" key="4">
    <source>
        <dbReference type="Proteomes" id="UP001498398"/>
    </source>
</evidence>
<feature type="domain" description="Heterokaryon incompatibility" evidence="2">
    <location>
        <begin position="102"/>
        <end position="189"/>
    </location>
</feature>
<name>A0ABR1K263_9AGAR</name>
<feature type="region of interest" description="Disordered" evidence="1">
    <location>
        <begin position="591"/>
        <end position="620"/>
    </location>
</feature>
<dbReference type="PANTHER" id="PTHR24148:SF64">
    <property type="entry name" value="HETEROKARYON INCOMPATIBILITY DOMAIN-CONTAINING PROTEIN"/>
    <property type="match status" value="1"/>
</dbReference>
<comment type="caution">
    <text evidence="3">The sequence shown here is derived from an EMBL/GenBank/DDBJ whole genome shotgun (WGS) entry which is preliminary data.</text>
</comment>
<sequence length="641" mass="72269">MSRSSLILSGISSNLSSPSQQTPQGPCVVEKDPPSARIIVSLAAGELAGVIIDPRNAVPCHFRLFDAISFLQSDIFNITEYPLLLTIQDQYTDLSRLPLPRFAAISYPWRDLQLPEGHTVPSFRVAGALHADPISIDVLRTACIAAIEYGCTHLWLDRLCILQASKQDKVWQIQRMYHVYERCTVCLVFPGGLVRLAMLDDSTTWIDRAWTLQEAVAPKDETKVKIIFQLSHSGFHSFILHRCEVEGYNATFREYISSVAEADCAETVHGHGSFVERVLESGRSAVSDIGSLQFLLEIILRKIKQLAPEIAHDPERFPIRILRAAEAQILYNALLFRGFRLWSASYTRSSSRAVDMVFSLMELFGVRLDVSRFGEHDRVKAMVALIKALMSRHGRECGMATWLFIAPAMEPSRELSTLPQMPETSESGRAYIHTRKGRVLAFEAIGGGGTNEWNAEGAPRGEMTDSGYFVFWSRAVLIAEEGEARSLYDDRETWAIVVGRTKSYSRNPDTWRLENNNPTADPPSQDGLIELTLMVVEKHGYDLFHRVGMEREIDERKTVEWNWTYRRFQVGGPGRGERKRFIVHSRGMVYAKDTDEEEEDDNPYSRPRTLPSAPPPPPYVVVPTDGEEVDELVSFSIVTLD</sequence>
<organism evidence="3 4">
    <name type="scientific">Marasmiellus scandens</name>
    <dbReference type="NCBI Taxonomy" id="2682957"/>
    <lineage>
        <taxon>Eukaryota</taxon>
        <taxon>Fungi</taxon>
        <taxon>Dikarya</taxon>
        <taxon>Basidiomycota</taxon>
        <taxon>Agaricomycotina</taxon>
        <taxon>Agaricomycetes</taxon>
        <taxon>Agaricomycetidae</taxon>
        <taxon>Agaricales</taxon>
        <taxon>Marasmiineae</taxon>
        <taxon>Omphalotaceae</taxon>
        <taxon>Marasmiellus</taxon>
    </lineage>
</organism>
<dbReference type="InterPro" id="IPR052895">
    <property type="entry name" value="HetReg/Transcr_Mod"/>
</dbReference>
<dbReference type="InterPro" id="IPR010730">
    <property type="entry name" value="HET"/>
</dbReference>
<gene>
    <name evidence="3" type="ORF">VKT23_001664</name>
</gene>
<proteinExistence type="predicted"/>
<protein>
    <recommendedName>
        <fullName evidence="2">Heterokaryon incompatibility domain-containing protein</fullName>
    </recommendedName>
</protein>
<evidence type="ECO:0000313" key="3">
    <source>
        <dbReference type="EMBL" id="KAK7470230.1"/>
    </source>
</evidence>
<dbReference type="Proteomes" id="UP001498398">
    <property type="component" value="Unassembled WGS sequence"/>
</dbReference>
<reference evidence="3 4" key="1">
    <citation type="submission" date="2024-01" db="EMBL/GenBank/DDBJ databases">
        <title>A draft genome for the cacao thread blight pathogen Marasmiellus scandens.</title>
        <authorList>
            <person name="Baruah I.K."/>
            <person name="Leung J."/>
            <person name="Bukari Y."/>
            <person name="Amoako-Attah I."/>
            <person name="Meinhardt L.W."/>
            <person name="Bailey B.A."/>
            <person name="Cohen S.P."/>
        </authorList>
    </citation>
    <scope>NUCLEOTIDE SEQUENCE [LARGE SCALE GENOMIC DNA]</scope>
    <source>
        <strain evidence="3 4">GH-19</strain>
    </source>
</reference>